<feature type="domain" description="OmpR/PhoB-type" evidence="4">
    <location>
        <begin position="2"/>
        <end position="96"/>
    </location>
</feature>
<dbReference type="RefSeq" id="WP_220780045.1">
    <property type="nucleotide sequence ID" value="NZ_BPEY01000011.1"/>
</dbReference>
<dbReference type="Gene3D" id="1.25.40.10">
    <property type="entry name" value="Tetratricopeptide repeat domain"/>
    <property type="match status" value="2"/>
</dbReference>
<gene>
    <name evidence="5" type="ORF">TUM4438_09560</name>
</gene>
<accession>A0ABQ4P521</accession>
<keyword evidence="3" id="KW-0812">Transmembrane</keyword>
<sequence length="492" mass="55441">MQQVYYGQGFKICCRQRTVYFAEHIVEVRPKTLALIIHLIESDTEICPKAELLETIWDDVQCDEQVLFQTISEIRRIFSPHKVVQTFPRKGYSWCAPVSKQDPSIEATTVDPEVCTDKLKPRSHKVGFWVSSVSLVLIIAGLLAIFSFNRSASVIDEGTVIILPVNNNVIGRDHAWVPLGAMDQLIGNLNHRGRVMSTEYVLPLITKLPANSAKALADVDYIFKRTGASLVVETELNGHVRDYQLAYRLYAKQGDSAGVVFSTTVDDALLQLAEIINQHIGDKAVNIKTDFQSELKNELVYQAIDLYKQSKFVAAIQMLESTLALEPENHRVRLLLAQWLIQTGETNVGRVQLRHTIDNNTPDLSIAYLGRYYYWLAMSFVADDGADSLKAIVGSIEYSEQENDFLYLGYAYQLKAQLYNDQGQLTLAEESLLKALSYHQMIYCPMGVSTVKLLLAQLYLQQGREQLSSTYLDAAELQIRLHELPLAVAVDK</sequence>
<name>A0ABQ4P521_9GAMM</name>
<evidence type="ECO:0000256" key="3">
    <source>
        <dbReference type="SAM" id="Phobius"/>
    </source>
</evidence>
<evidence type="ECO:0000313" key="5">
    <source>
        <dbReference type="EMBL" id="GIU42615.1"/>
    </source>
</evidence>
<keyword evidence="3" id="KW-0472">Membrane</keyword>
<dbReference type="InterPro" id="IPR011990">
    <property type="entry name" value="TPR-like_helical_dom_sf"/>
</dbReference>
<evidence type="ECO:0000256" key="2">
    <source>
        <dbReference type="PROSITE-ProRule" id="PRU01091"/>
    </source>
</evidence>
<comment type="caution">
    <text evidence="5">The sequence shown here is derived from an EMBL/GenBank/DDBJ whole genome shotgun (WGS) entry which is preliminary data.</text>
</comment>
<dbReference type="Pfam" id="PF14559">
    <property type="entry name" value="TPR_19"/>
    <property type="match status" value="1"/>
</dbReference>
<protein>
    <recommendedName>
        <fullName evidence="4">OmpR/PhoB-type domain-containing protein</fullName>
    </recommendedName>
</protein>
<feature type="DNA-binding region" description="OmpR/PhoB-type" evidence="2">
    <location>
        <begin position="2"/>
        <end position="96"/>
    </location>
</feature>
<dbReference type="SUPFAM" id="SSF48452">
    <property type="entry name" value="TPR-like"/>
    <property type="match status" value="1"/>
</dbReference>
<dbReference type="PROSITE" id="PS51755">
    <property type="entry name" value="OMPR_PHOB"/>
    <property type="match status" value="1"/>
</dbReference>
<evidence type="ECO:0000259" key="4">
    <source>
        <dbReference type="PROSITE" id="PS51755"/>
    </source>
</evidence>
<dbReference type="InterPro" id="IPR016032">
    <property type="entry name" value="Sig_transdc_resp-reg_C-effctor"/>
</dbReference>
<organism evidence="5 6">
    <name type="scientific">Shewanella sairae</name>
    <dbReference type="NCBI Taxonomy" id="190310"/>
    <lineage>
        <taxon>Bacteria</taxon>
        <taxon>Pseudomonadati</taxon>
        <taxon>Pseudomonadota</taxon>
        <taxon>Gammaproteobacteria</taxon>
        <taxon>Alteromonadales</taxon>
        <taxon>Shewanellaceae</taxon>
        <taxon>Shewanella</taxon>
    </lineage>
</organism>
<proteinExistence type="predicted"/>
<keyword evidence="6" id="KW-1185">Reference proteome</keyword>
<dbReference type="Gene3D" id="1.10.10.10">
    <property type="entry name" value="Winged helix-like DNA-binding domain superfamily/Winged helix DNA-binding domain"/>
    <property type="match status" value="1"/>
</dbReference>
<dbReference type="Pfam" id="PF00486">
    <property type="entry name" value="Trans_reg_C"/>
    <property type="match status" value="1"/>
</dbReference>
<dbReference type="SUPFAM" id="SSF46894">
    <property type="entry name" value="C-terminal effector domain of the bipartite response regulators"/>
    <property type="match status" value="1"/>
</dbReference>
<dbReference type="InterPro" id="IPR036388">
    <property type="entry name" value="WH-like_DNA-bd_sf"/>
</dbReference>
<evidence type="ECO:0000256" key="1">
    <source>
        <dbReference type="ARBA" id="ARBA00023125"/>
    </source>
</evidence>
<keyword evidence="1 2" id="KW-0238">DNA-binding</keyword>
<reference evidence="5" key="1">
    <citation type="submission" date="2021-05" db="EMBL/GenBank/DDBJ databases">
        <title>Molecular characterization for Shewanella algae harboring chromosomal blaOXA-55-like strains isolated from clinical and environment sample.</title>
        <authorList>
            <person name="Ohama Y."/>
            <person name="Aoki K."/>
            <person name="Harada S."/>
            <person name="Moriya K."/>
            <person name="Ishii Y."/>
            <person name="Tateda K."/>
        </authorList>
    </citation>
    <scope>NUCLEOTIDE SEQUENCE</scope>
    <source>
        <strain evidence="5">JCM 11563</strain>
    </source>
</reference>
<keyword evidence="3" id="KW-1133">Transmembrane helix</keyword>
<evidence type="ECO:0000313" key="6">
    <source>
        <dbReference type="Proteomes" id="UP000887104"/>
    </source>
</evidence>
<dbReference type="SMART" id="SM00862">
    <property type="entry name" value="Trans_reg_C"/>
    <property type="match status" value="1"/>
</dbReference>
<dbReference type="Proteomes" id="UP000887104">
    <property type="component" value="Unassembled WGS sequence"/>
</dbReference>
<dbReference type="InterPro" id="IPR001867">
    <property type="entry name" value="OmpR/PhoB-type_DNA-bd"/>
</dbReference>
<dbReference type="EMBL" id="BPEY01000011">
    <property type="protein sequence ID" value="GIU42615.1"/>
    <property type="molecule type" value="Genomic_DNA"/>
</dbReference>
<feature type="transmembrane region" description="Helical" evidence="3">
    <location>
        <begin position="126"/>
        <end position="148"/>
    </location>
</feature>